<dbReference type="EMBL" id="FP929059">
    <property type="protein sequence ID" value="CBL34297.1"/>
    <property type="molecule type" value="Genomic_DNA"/>
</dbReference>
<dbReference type="HOGENOM" id="CLU_2436404_0_0_9"/>
<reference evidence="1 2" key="2">
    <citation type="submission" date="2010-03" db="EMBL/GenBank/DDBJ databases">
        <authorList>
            <person name="Pajon A."/>
        </authorList>
    </citation>
    <scope>NUCLEOTIDE SEQUENCE [LARGE SCALE GENOMIC DNA]</scope>
    <source>
        <strain evidence="1 2">V10Sc8a</strain>
    </source>
</reference>
<accession>D4MKL4</accession>
<dbReference type="BioCyc" id="ESIR717961:G136L-1072-MONOMER"/>
<dbReference type="Proteomes" id="UP000007050">
    <property type="component" value="Chromosome"/>
</dbReference>
<sequence>MLTFKSKITRGGNFKISPQILDILNAETGDEFIVSVNDGVSANPCCCENCEDCLNIPREYFEMAGISPDAKIEIYADNGLIEIREVEEDD</sequence>
<reference evidence="1 2" key="1">
    <citation type="submission" date="2010-03" db="EMBL/GenBank/DDBJ databases">
        <title>The genome sequence of Eubacterium siraeum V10Sc8a.</title>
        <authorList>
            <consortium name="metaHIT consortium -- http://www.metahit.eu/"/>
            <person name="Pajon A."/>
            <person name="Turner K."/>
            <person name="Parkhill J."/>
            <person name="Duncan S."/>
            <person name="Flint H."/>
        </authorList>
    </citation>
    <scope>NUCLEOTIDE SEQUENCE [LARGE SCALE GENOMIC DNA]</scope>
    <source>
        <strain evidence="1 2">V10Sc8a</strain>
    </source>
</reference>
<organism evidence="1 2">
    <name type="scientific">[Eubacterium] siraeum V10Sc8a</name>
    <dbReference type="NCBI Taxonomy" id="717961"/>
    <lineage>
        <taxon>Bacteria</taxon>
        <taxon>Bacillati</taxon>
        <taxon>Bacillota</taxon>
        <taxon>Clostridia</taxon>
        <taxon>Eubacteriales</taxon>
        <taxon>Oscillospiraceae</taxon>
        <taxon>Oscillospiraceae incertae sedis</taxon>
    </lineage>
</organism>
<proteinExistence type="predicted"/>
<name>D4MKL4_9FIRM</name>
<evidence type="ECO:0000313" key="2">
    <source>
        <dbReference type="Proteomes" id="UP000007050"/>
    </source>
</evidence>
<dbReference type="AlphaFoldDB" id="D4MKL4"/>
<evidence type="ECO:0000313" key="1">
    <source>
        <dbReference type="EMBL" id="CBL34297.1"/>
    </source>
</evidence>
<gene>
    <name evidence="1" type="ORF">ES1_13050</name>
</gene>
<dbReference type="PATRIC" id="fig|717961.3.peg.1390"/>
<protein>
    <submittedName>
        <fullName evidence="1">Uncharacterized protein</fullName>
    </submittedName>
</protein>
<dbReference type="KEGG" id="esr:ES1_13050"/>